<dbReference type="EMBL" id="KQ786112">
    <property type="protein sequence ID" value="OAD47046.1"/>
    <property type="molecule type" value="Genomic_DNA"/>
</dbReference>
<evidence type="ECO:0000313" key="1">
    <source>
        <dbReference type="EMBL" id="OAD47046.1"/>
    </source>
</evidence>
<sequence length="101" mass="11177">MKSLIQYQTGEMGGQVLWIFGNLSTKRKKVGLCLLSLDSGNKGGTTDCVVVLSKKREKGTTTNLGCEVLKEKGHHESLQINGAGLLKRNTYQVFMDEWKDS</sequence>
<gene>
    <name evidence="1" type="ORF">WN48_04653</name>
</gene>
<organism evidence="1 2">
    <name type="scientific">Eufriesea mexicana</name>
    <dbReference type="NCBI Taxonomy" id="516756"/>
    <lineage>
        <taxon>Eukaryota</taxon>
        <taxon>Metazoa</taxon>
        <taxon>Ecdysozoa</taxon>
        <taxon>Arthropoda</taxon>
        <taxon>Hexapoda</taxon>
        <taxon>Insecta</taxon>
        <taxon>Pterygota</taxon>
        <taxon>Neoptera</taxon>
        <taxon>Endopterygota</taxon>
        <taxon>Hymenoptera</taxon>
        <taxon>Apocrita</taxon>
        <taxon>Aculeata</taxon>
        <taxon>Apoidea</taxon>
        <taxon>Anthophila</taxon>
        <taxon>Apidae</taxon>
        <taxon>Eufriesea</taxon>
    </lineage>
</organism>
<reference evidence="1 2" key="1">
    <citation type="submission" date="2015-07" db="EMBL/GenBank/DDBJ databases">
        <title>The genome of Eufriesea mexicana.</title>
        <authorList>
            <person name="Pan H."/>
            <person name="Kapheim K."/>
        </authorList>
    </citation>
    <scope>NUCLEOTIDE SEQUENCE [LARGE SCALE GENOMIC DNA]</scope>
    <source>
        <strain evidence="1">0111107269</strain>
        <tissue evidence="1">Whole body</tissue>
    </source>
</reference>
<keyword evidence="2" id="KW-1185">Reference proteome</keyword>
<proteinExistence type="predicted"/>
<evidence type="ECO:0000313" key="2">
    <source>
        <dbReference type="Proteomes" id="UP000250275"/>
    </source>
</evidence>
<protein>
    <submittedName>
        <fullName evidence="1">Uncharacterized protein</fullName>
    </submittedName>
</protein>
<dbReference type="Proteomes" id="UP000250275">
    <property type="component" value="Unassembled WGS sequence"/>
</dbReference>
<dbReference type="AlphaFoldDB" id="A0A310SBW2"/>
<accession>A0A310SBW2</accession>
<name>A0A310SBW2_9HYME</name>